<dbReference type="Proteomes" id="UP000248480">
    <property type="component" value="Unplaced"/>
</dbReference>
<dbReference type="KEGG" id="tmu:101361078"/>
<protein>
    <submittedName>
        <fullName evidence="4">LOW QUALITY PROTEIN: HERV-H LTR-associating protein 1</fullName>
    </submittedName>
</protein>
<dbReference type="AlphaFoldDB" id="A0A2Y9DEU4"/>
<dbReference type="STRING" id="127582.A0A2Y9DEU4"/>
<dbReference type="RefSeq" id="XP_004373094.1">
    <property type="nucleotide sequence ID" value="XM_004373037.1"/>
</dbReference>
<keyword evidence="3" id="KW-1185">Reference proteome</keyword>
<organism evidence="3 4">
    <name type="scientific">Trichechus manatus latirostris</name>
    <name type="common">Florida manatee</name>
    <dbReference type="NCBI Taxonomy" id="127582"/>
    <lineage>
        <taxon>Eukaryota</taxon>
        <taxon>Metazoa</taxon>
        <taxon>Chordata</taxon>
        <taxon>Craniata</taxon>
        <taxon>Vertebrata</taxon>
        <taxon>Euteleostomi</taxon>
        <taxon>Mammalia</taxon>
        <taxon>Eutheria</taxon>
        <taxon>Afrotheria</taxon>
        <taxon>Sirenia</taxon>
        <taxon>Trichechidae</taxon>
        <taxon>Trichechus</taxon>
    </lineage>
</organism>
<dbReference type="InParanoid" id="A0A2Y9DEU4"/>
<evidence type="ECO:0000256" key="1">
    <source>
        <dbReference type="SAM" id="MobiDB-lite"/>
    </source>
</evidence>
<dbReference type="CTD" id="10086"/>
<evidence type="ECO:0000313" key="4">
    <source>
        <dbReference type="RefSeq" id="XP_004373094.1"/>
    </source>
</evidence>
<feature type="chain" id="PRO_5015872441" evidence="2">
    <location>
        <begin position="30"/>
        <end position="475"/>
    </location>
</feature>
<dbReference type="PANTHER" id="PTHR15299:SF3">
    <property type="entry name" value="HERV-H LTR-ASSOCIATING PROTEIN 1"/>
    <property type="match status" value="1"/>
</dbReference>
<dbReference type="PANTHER" id="PTHR15299">
    <property type="entry name" value="HERV-H LTR-ASSOCIATING PROTEIN 1"/>
    <property type="match status" value="1"/>
</dbReference>
<accession>A0A2Y9DEU4</accession>
<dbReference type="InterPro" id="IPR037643">
    <property type="entry name" value="HHLA1"/>
</dbReference>
<evidence type="ECO:0000313" key="3">
    <source>
        <dbReference type="Proteomes" id="UP000248480"/>
    </source>
</evidence>
<feature type="region of interest" description="Disordered" evidence="1">
    <location>
        <begin position="228"/>
        <end position="261"/>
    </location>
</feature>
<gene>
    <name evidence="4" type="primary">HHLA1</name>
</gene>
<evidence type="ECO:0000256" key="2">
    <source>
        <dbReference type="SAM" id="SignalP"/>
    </source>
</evidence>
<sequence>MLSYLLHGPLVRLCTGLACLLSLWNTVPGIKGGTKKEKGIAFLPIPVPGPRGEERKEKGVAFVATTEIPAKLVDLSALNLTELVNGMLSRALRDNKKFFSLLSITSYSSFTFHKFSVAIYNISNLKTVDPTKFPTRYCHCWSYRTNDLSDFTALLVDVIGNSASYLTELFKSTSILSVSQTNGSDCIFICMMTGKSGRNLADIWDMAEKSPVIHYTFTSSVSGILGESTSGMAMTSKPTTTSQPRLPSTSPQRQGESTGVSALRTSPWIQTTIPSEAEDTMTTGRFLELPLTATTTWCGSSHTLSTKRVTGTPWVGSTRLLPSAQIIGTYTLGTQTPRPAKAPAPKYPQTGELPTTWPFTPGDEPALVLGLHQLSRCPQLLGCSQLLLREGAMTAVPFPLAIQKLNPCLIELCRFFQQCLCTSQSRSPRTKGMRYCLEHYSWFLKNATYICQRVKRVSHSHTLKQKCLDNICKSV</sequence>
<proteinExistence type="predicted"/>
<dbReference type="OrthoDB" id="9902153at2759"/>
<name>A0A2Y9DEU4_TRIMA</name>
<feature type="signal peptide" evidence="2">
    <location>
        <begin position="1"/>
        <end position="29"/>
    </location>
</feature>
<keyword evidence="2" id="KW-0732">Signal</keyword>
<reference evidence="4" key="1">
    <citation type="submission" date="2025-08" db="UniProtKB">
        <authorList>
            <consortium name="RefSeq"/>
        </authorList>
    </citation>
    <scope>IDENTIFICATION</scope>
</reference>
<dbReference type="GeneID" id="101361078"/>